<dbReference type="EnsemblProtists" id="EKX53682">
    <property type="protein sequence ID" value="EKX53682"/>
    <property type="gene ID" value="GUITHDRAFT_64226"/>
</dbReference>
<keyword evidence="11" id="KW-1185">Reference proteome</keyword>
<dbReference type="STRING" id="905079.L1JZ86"/>
<dbReference type="RefSeq" id="XP_005840662.1">
    <property type="nucleotide sequence ID" value="XM_005840605.1"/>
</dbReference>
<dbReference type="GeneID" id="17310393"/>
<dbReference type="SUPFAM" id="SSF52540">
    <property type="entry name" value="P-loop containing nucleoside triphosphate hydrolases"/>
    <property type="match status" value="1"/>
</dbReference>
<reference evidence="11" key="2">
    <citation type="submission" date="2012-11" db="EMBL/GenBank/DDBJ databases">
        <authorList>
            <person name="Kuo A."/>
            <person name="Curtis B.A."/>
            <person name="Tanifuji G."/>
            <person name="Burki F."/>
            <person name="Gruber A."/>
            <person name="Irimia M."/>
            <person name="Maruyama S."/>
            <person name="Arias M.C."/>
            <person name="Ball S.G."/>
            <person name="Gile G.H."/>
            <person name="Hirakawa Y."/>
            <person name="Hopkins J.F."/>
            <person name="Rensing S.A."/>
            <person name="Schmutz J."/>
            <person name="Symeonidi A."/>
            <person name="Elias M."/>
            <person name="Eveleigh R.J."/>
            <person name="Herman E.K."/>
            <person name="Klute M.J."/>
            <person name="Nakayama T."/>
            <person name="Obornik M."/>
            <person name="Reyes-Prieto A."/>
            <person name="Armbrust E.V."/>
            <person name="Aves S.J."/>
            <person name="Beiko R.G."/>
            <person name="Coutinho P."/>
            <person name="Dacks J.B."/>
            <person name="Durnford D.G."/>
            <person name="Fast N.M."/>
            <person name="Green B.R."/>
            <person name="Grisdale C."/>
            <person name="Hempe F."/>
            <person name="Henrissat B."/>
            <person name="Hoppner M.P."/>
            <person name="Ishida K.-I."/>
            <person name="Kim E."/>
            <person name="Koreny L."/>
            <person name="Kroth P.G."/>
            <person name="Liu Y."/>
            <person name="Malik S.-B."/>
            <person name="Maier U.G."/>
            <person name="McRose D."/>
            <person name="Mock T."/>
            <person name="Neilson J.A."/>
            <person name="Onodera N.T."/>
            <person name="Poole A.M."/>
            <person name="Pritham E.J."/>
            <person name="Richards T.A."/>
            <person name="Rocap G."/>
            <person name="Roy S.W."/>
            <person name="Sarai C."/>
            <person name="Schaack S."/>
            <person name="Shirato S."/>
            <person name="Slamovits C.H."/>
            <person name="Spencer D.F."/>
            <person name="Suzuki S."/>
            <person name="Worden A.Z."/>
            <person name="Zauner S."/>
            <person name="Barry K."/>
            <person name="Bell C."/>
            <person name="Bharti A.K."/>
            <person name="Crow J.A."/>
            <person name="Grimwood J."/>
            <person name="Kramer R."/>
            <person name="Lindquist E."/>
            <person name="Lucas S."/>
            <person name="Salamov A."/>
            <person name="McFadden G.I."/>
            <person name="Lane C.E."/>
            <person name="Keeling P.J."/>
            <person name="Gray M.W."/>
            <person name="Grigoriev I.V."/>
            <person name="Archibald J.M."/>
        </authorList>
    </citation>
    <scope>NUCLEOTIDE SEQUENCE</scope>
    <source>
        <strain evidence="11">CCMP2712</strain>
    </source>
</reference>
<reference evidence="9 11" key="1">
    <citation type="journal article" date="2012" name="Nature">
        <title>Algal genomes reveal evolutionary mosaicism and the fate of nucleomorphs.</title>
        <authorList>
            <consortium name="DOE Joint Genome Institute"/>
            <person name="Curtis B.A."/>
            <person name="Tanifuji G."/>
            <person name="Burki F."/>
            <person name="Gruber A."/>
            <person name="Irimia M."/>
            <person name="Maruyama S."/>
            <person name="Arias M.C."/>
            <person name="Ball S.G."/>
            <person name="Gile G.H."/>
            <person name="Hirakawa Y."/>
            <person name="Hopkins J.F."/>
            <person name="Kuo A."/>
            <person name="Rensing S.A."/>
            <person name="Schmutz J."/>
            <person name="Symeonidi A."/>
            <person name="Elias M."/>
            <person name="Eveleigh R.J."/>
            <person name="Herman E.K."/>
            <person name="Klute M.J."/>
            <person name="Nakayama T."/>
            <person name="Obornik M."/>
            <person name="Reyes-Prieto A."/>
            <person name="Armbrust E.V."/>
            <person name="Aves S.J."/>
            <person name="Beiko R.G."/>
            <person name="Coutinho P."/>
            <person name="Dacks J.B."/>
            <person name="Durnford D.G."/>
            <person name="Fast N.M."/>
            <person name="Green B.R."/>
            <person name="Grisdale C.J."/>
            <person name="Hempel F."/>
            <person name="Henrissat B."/>
            <person name="Hoppner M.P."/>
            <person name="Ishida K."/>
            <person name="Kim E."/>
            <person name="Koreny L."/>
            <person name="Kroth P.G."/>
            <person name="Liu Y."/>
            <person name="Malik S.B."/>
            <person name="Maier U.G."/>
            <person name="McRose D."/>
            <person name="Mock T."/>
            <person name="Neilson J.A."/>
            <person name="Onodera N.T."/>
            <person name="Poole A.M."/>
            <person name="Pritham E.J."/>
            <person name="Richards T.A."/>
            <person name="Rocap G."/>
            <person name="Roy S.W."/>
            <person name="Sarai C."/>
            <person name="Schaack S."/>
            <person name="Shirato S."/>
            <person name="Slamovits C.H."/>
            <person name="Spencer D.F."/>
            <person name="Suzuki S."/>
            <person name="Worden A.Z."/>
            <person name="Zauner S."/>
            <person name="Barry K."/>
            <person name="Bell C."/>
            <person name="Bharti A.K."/>
            <person name="Crow J.A."/>
            <person name="Grimwood J."/>
            <person name="Kramer R."/>
            <person name="Lindquist E."/>
            <person name="Lucas S."/>
            <person name="Salamov A."/>
            <person name="McFadden G.I."/>
            <person name="Lane C.E."/>
            <person name="Keeling P.J."/>
            <person name="Gray M.W."/>
            <person name="Grigoriev I.V."/>
            <person name="Archibald J.M."/>
        </authorList>
    </citation>
    <scope>NUCLEOTIDE SEQUENCE</scope>
    <source>
        <strain evidence="9 11">CCMP2712</strain>
    </source>
</reference>
<evidence type="ECO:0000256" key="7">
    <source>
        <dbReference type="RuleBase" id="RU000394"/>
    </source>
</evidence>
<dbReference type="CDD" id="cd01374">
    <property type="entry name" value="KISc_CENP_E"/>
    <property type="match status" value="1"/>
</dbReference>
<dbReference type="PROSITE" id="PS50067">
    <property type="entry name" value="KINESIN_MOTOR_2"/>
    <property type="match status" value="1"/>
</dbReference>
<keyword evidence="5 6" id="KW-0505">Motor protein</keyword>
<dbReference type="GO" id="GO:0000278">
    <property type="term" value="P:mitotic cell cycle"/>
    <property type="evidence" value="ECO:0007669"/>
    <property type="project" value="TreeGrafter"/>
</dbReference>
<dbReference type="HOGENOM" id="CLU_001485_2_1_1"/>
<evidence type="ECO:0000256" key="6">
    <source>
        <dbReference type="PROSITE-ProRule" id="PRU00283"/>
    </source>
</evidence>
<dbReference type="GO" id="GO:0009507">
    <property type="term" value="C:chloroplast"/>
    <property type="evidence" value="ECO:0007669"/>
    <property type="project" value="UniProtKB-SubCell"/>
</dbReference>
<feature type="binding site" evidence="6">
    <location>
        <begin position="89"/>
        <end position="96"/>
    </location>
    <ligand>
        <name>ATP</name>
        <dbReference type="ChEBI" id="CHEBI:30616"/>
    </ligand>
</feature>
<keyword evidence="7" id="KW-0493">Microtubule</keyword>
<proteinExistence type="inferred from homology"/>
<dbReference type="InterPro" id="IPR027640">
    <property type="entry name" value="Kinesin-like_fam"/>
</dbReference>
<keyword evidence="2 6" id="KW-0547">Nucleotide-binding</keyword>
<evidence type="ECO:0000313" key="11">
    <source>
        <dbReference type="Proteomes" id="UP000011087"/>
    </source>
</evidence>
<evidence type="ECO:0000313" key="10">
    <source>
        <dbReference type="EnsemblProtists" id="EKX53682"/>
    </source>
</evidence>
<dbReference type="GO" id="GO:0008017">
    <property type="term" value="F:microtubule binding"/>
    <property type="evidence" value="ECO:0007669"/>
    <property type="project" value="InterPro"/>
</dbReference>
<sequence>MAENICVSVRVRPLNKREEECSQREAWRVVDGKSVVPTEHNPRNGQGYSFAFDNVFDNVSTSEDVYDKCARGIILSALEGQNGTIFVYGQTSSGKTHTMQGSESQPGIVPHGISFIFNEIKHVTNSQEFLVRCSYIEIYNENITDLLNPKNSNLKLHTNPKGGVYVGNVTEPVIANAQQAMELISKGAANRQVGETKMNEASSRSHSIFRMVIECRNKSDSSGAVMVGELNMVDLAGSERQSQTQATGARLKEGANINKSLLTLGNVIAKLSEGEQSHVPYRDSKLTRILERALGGNSRTSIICTITPAAVHTEETLSTLKFATRAKTIKNTVTVNEVLDDQALLRRYKKE</sequence>
<dbReference type="SMART" id="SM00129">
    <property type="entry name" value="KISc"/>
    <property type="match status" value="1"/>
</dbReference>
<dbReference type="OMA" id="CRFRPQS"/>
<dbReference type="GO" id="GO:0005524">
    <property type="term" value="F:ATP binding"/>
    <property type="evidence" value="ECO:0007669"/>
    <property type="project" value="UniProtKB-UniRule"/>
</dbReference>
<evidence type="ECO:0000256" key="3">
    <source>
        <dbReference type="ARBA" id="ARBA00022840"/>
    </source>
</evidence>
<dbReference type="GO" id="GO:0003777">
    <property type="term" value="F:microtubule motor activity"/>
    <property type="evidence" value="ECO:0007669"/>
    <property type="project" value="InterPro"/>
</dbReference>
<evidence type="ECO:0000256" key="5">
    <source>
        <dbReference type="ARBA" id="ARBA00023175"/>
    </source>
</evidence>
<dbReference type="PANTHER" id="PTHR47968:SF75">
    <property type="entry name" value="CENTROMERE-ASSOCIATED PROTEIN E"/>
    <property type="match status" value="1"/>
</dbReference>
<dbReference type="PROSITE" id="PS00411">
    <property type="entry name" value="KINESIN_MOTOR_1"/>
    <property type="match status" value="1"/>
</dbReference>
<dbReference type="eggNOG" id="KOG0242">
    <property type="taxonomic scope" value="Eukaryota"/>
</dbReference>
<feature type="non-terminal residue" evidence="9">
    <location>
        <position position="1"/>
    </location>
</feature>
<organism evidence="9">
    <name type="scientific">Guillardia theta (strain CCMP2712)</name>
    <name type="common">Cryptophyte</name>
    <dbReference type="NCBI Taxonomy" id="905079"/>
    <lineage>
        <taxon>Eukaryota</taxon>
        <taxon>Cryptophyceae</taxon>
        <taxon>Pyrenomonadales</taxon>
        <taxon>Geminigeraceae</taxon>
        <taxon>Guillardia</taxon>
    </lineage>
</organism>
<dbReference type="PaxDb" id="55529-EKX53682"/>
<reference evidence="10" key="3">
    <citation type="submission" date="2016-03" db="UniProtKB">
        <authorList>
            <consortium name="EnsemblProtists"/>
        </authorList>
    </citation>
    <scope>IDENTIFICATION</scope>
</reference>
<evidence type="ECO:0000256" key="2">
    <source>
        <dbReference type="ARBA" id="ARBA00022741"/>
    </source>
</evidence>
<dbReference type="KEGG" id="gtt:GUITHDRAFT_64226"/>
<evidence type="ECO:0000256" key="1">
    <source>
        <dbReference type="ARBA" id="ARBA00004229"/>
    </source>
</evidence>
<dbReference type="AlphaFoldDB" id="L1JZ86"/>
<dbReference type="Gene3D" id="3.40.850.10">
    <property type="entry name" value="Kinesin motor domain"/>
    <property type="match status" value="1"/>
</dbReference>
<accession>L1JZ86</accession>
<dbReference type="Proteomes" id="UP000011087">
    <property type="component" value="Unassembled WGS sequence"/>
</dbReference>
<keyword evidence="3 6" id="KW-0067">ATP-binding</keyword>
<comment type="subcellular location">
    <subcellularLocation>
        <location evidence="1">Plastid</location>
        <location evidence="1">Chloroplast</location>
    </subcellularLocation>
</comment>
<evidence type="ECO:0000256" key="4">
    <source>
        <dbReference type="ARBA" id="ARBA00023054"/>
    </source>
</evidence>
<dbReference type="EMBL" id="JH992969">
    <property type="protein sequence ID" value="EKX53682.1"/>
    <property type="molecule type" value="Genomic_DNA"/>
</dbReference>
<name>L1JZ86_GUITC</name>
<dbReference type="Pfam" id="PF00225">
    <property type="entry name" value="Kinesin"/>
    <property type="match status" value="1"/>
</dbReference>
<keyword evidence="4" id="KW-0175">Coiled coil</keyword>
<evidence type="ECO:0000259" key="8">
    <source>
        <dbReference type="PROSITE" id="PS50067"/>
    </source>
</evidence>
<dbReference type="PRINTS" id="PR00380">
    <property type="entry name" value="KINESINHEAVY"/>
</dbReference>
<dbReference type="FunFam" id="3.40.850.10:FF:000177">
    <property type="entry name" value="Kinesin-like protein"/>
    <property type="match status" value="1"/>
</dbReference>
<dbReference type="GO" id="GO:0007018">
    <property type="term" value="P:microtubule-based movement"/>
    <property type="evidence" value="ECO:0007669"/>
    <property type="project" value="InterPro"/>
</dbReference>
<comment type="similarity">
    <text evidence="6 7">Belongs to the TRAFAC class myosin-kinesin ATPase superfamily. Kinesin family.</text>
</comment>
<evidence type="ECO:0000313" key="9">
    <source>
        <dbReference type="EMBL" id="EKX53682.1"/>
    </source>
</evidence>
<feature type="domain" description="Kinesin motor" evidence="8">
    <location>
        <begin position="4"/>
        <end position="329"/>
    </location>
</feature>
<dbReference type="InterPro" id="IPR027417">
    <property type="entry name" value="P-loop_NTPase"/>
</dbReference>
<dbReference type="InterPro" id="IPR001752">
    <property type="entry name" value="Kinesin_motor_dom"/>
</dbReference>
<protein>
    <recommendedName>
        <fullName evidence="7">Kinesin-like protein</fullName>
    </recommendedName>
</protein>
<dbReference type="InterPro" id="IPR019821">
    <property type="entry name" value="Kinesin_motor_CS"/>
</dbReference>
<dbReference type="PANTHER" id="PTHR47968">
    <property type="entry name" value="CENTROMERE PROTEIN E"/>
    <property type="match status" value="1"/>
</dbReference>
<dbReference type="InterPro" id="IPR036961">
    <property type="entry name" value="Kinesin_motor_dom_sf"/>
</dbReference>
<dbReference type="GO" id="GO:0005874">
    <property type="term" value="C:microtubule"/>
    <property type="evidence" value="ECO:0007669"/>
    <property type="project" value="UniProtKB-KW"/>
</dbReference>
<gene>
    <name evidence="9" type="ORF">GUITHDRAFT_64226</name>
</gene>
<dbReference type="OrthoDB" id="21525at2759"/>